<keyword evidence="6" id="KW-0030">Aminoacyl-tRNA synthetase</keyword>
<dbReference type="InterPro" id="IPR002303">
    <property type="entry name" value="Valyl-tRNA_ligase"/>
</dbReference>
<proteinExistence type="predicted"/>
<keyword evidence="8" id="KW-1133">Transmembrane helix</keyword>
<evidence type="ECO:0000256" key="4">
    <source>
        <dbReference type="ARBA" id="ARBA00022840"/>
    </source>
</evidence>
<dbReference type="GO" id="GO:0005524">
    <property type="term" value="F:ATP binding"/>
    <property type="evidence" value="ECO:0007669"/>
    <property type="project" value="UniProtKB-KW"/>
</dbReference>
<evidence type="ECO:0000313" key="11">
    <source>
        <dbReference type="Proteomes" id="UP000740926"/>
    </source>
</evidence>
<dbReference type="GO" id="GO:0004832">
    <property type="term" value="F:valine-tRNA ligase activity"/>
    <property type="evidence" value="ECO:0007669"/>
    <property type="project" value="UniProtKB-EC"/>
</dbReference>
<feature type="domain" description="Aminoacyl-tRNA synthetase class Ia" evidence="9">
    <location>
        <begin position="4"/>
        <end position="133"/>
    </location>
</feature>
<dbReference type="EMBL" id="JAANIU010009002">
    <property type="protein sequence ID" value="KAG1533881.1"/>
    <property type="molecule type" value="Genomic_DNA"/>
</dbReference>
<evidence type="ECO:0000256" key="2">
    <source>
        <dbReference type="ARBA" id="ARBA00022598"/>
    </source>
</evidence>
<dbReference type="GO" id="GO:0006438">
    <property type="term" value="P:valyl-tRNA aminoacylation"/>
    <property type="evidence" value="ECO:0007669"/>
    <property type="project" value="InterPro"/>
</dbReference>
<dbReference type="PANTHER" id="PTHR11946">
    <property type="entry name" value="VALYL-TRNA SYNTHETASES"/>
    <property type="match status" value="1"/>
</dbReference>
<accession>A0A9P6XX71</accession>
<organism evidence="10 11">
    <name type="scientific">Rhizopus delemar</name>
    <dbReference type="NCBI Taxonomy" id="936053"/>
    <lineage>
        <taxon>Eukaryota</taxon>
        <taxon>Fungi</taxon>
        <taxon>Fungi incertae sedis</taxon>
        <taxon>Mucoromycota</taxon>
        <taxon>Mucoromycotina</taxon>
        <taxon>Mucoromycetes</taxon>
        <taxon>Mucorales</taxon>
        <taxon>Mucorineae</taxon>
        <taxon>Rhizopodaceae</taxon>
        <taxon>Rhizopus</taxon>
    </lineage>
</organism>
<evidence type="ECO:0000256" key="5">
    <source>
        <dbReference type="ARBA" id="ARBA00022917"/>
    </source>
</evidence>
<feature type="transmembrane region" description="Helical" evidence="8">
    <location>
        <begin position="12"/>
        <end position="31"/>
    </location>
</feature>
<dbReference type="EC" id="6.1.1.9" evidence="1"/>
<evidence type="ECO:0000256" key="3">
    <source>
        <dbReference type="ARBA" id="ARBA00022741"/>
    </source>
</evidence>
<keyword evidence="11" id="KW-1185">Reference proteome</keyword>
<keyword evidence="2" id="KW-0436">Ligase</keyword>
<evidence type="ECO:0000256" key="8">
    <source>
        <dbReference type="SAM" id="Phobius"/>
    </source>
</evidence>
<protein>
    <recommendedName>
        <fullName evidence="1">valine--tRNA ligase</fullName>
        <ecNumber evidence="1">6.1.1.9</ecNumber>
    </recommendedName>
    <alternativeName>
        <fullName evidence="7">Valyl-tRNA synthetase</fullName>
    </alternativeName>
</protein>
<dbReference type="PANTHER" id="PTHR11946:SF93">
    <property type="entry name" value="VALINE--TRNA LIGASE, CHLOROPLASTIC_MITOCHONDRIAL 2"/>
    <property type="match status" value="1"/>
</dbReference>
<dbReference type="AlphaFoldDB" id="A0A9P6XX71"/>
<dbReference type="SUPFAM" id="SSF52374">
    <property type="entry name" value="Nucleotidylyl transferase"/>
    <property type="match status" value="1"/>
</dbReference>
<dbReference type="InterPro" id="IPR002300">
    <property type="entry name" value="aa-tRNA-synth_Ia"/>
</dbReference>
<evidence type="ECO:0000256" key="6">
    <source>
        <dbReference type="ARBA" id="ARBA00023146"/>
    </source>
</evidence>
<gene>
    <name evidence="10" type="ORF">G6F50_015720</name>
</gene>
<keyword evidence="3" id="KW-0547">Nucleotide-binding</keyword>
<dbReference type="Pfam" id="PF00133">
    <property type="entry name" value="tRNA-synt_1"/>
    <property type="match status" value="1"/>
</dbReference>
<reference evidence="10 11" key="1">
    <citation type="journal article" date="2020" name="Microb. Genom.">
        <title>Genetic diversity of clinical and environmental Mucorales isolates obtained from an investigation of mucormycosis cases among solid organ transplant recipients.</title>
        <authorList>
            <person name="Nguyen M.H."/>
            <person name="Kaul D."/>
            <person name="Muto C."/>
            <person name="Cheng S.J."/>
            <person name="Richter R.A."/>
            <person name="Bruno V.M."/>
            <person name="Liu G."/>
            <person name="Beyhan S."/>
            <person name="Sundermann A.J."/>
            <person name="Mounaud S."/>
            <person name="Pasculle A.W."/>
            <person name="Nierman W.C."/>
            <person name="Driscoll E."/>
            <person name="Cumbie R."/>
            <person name="Clancy C.J."/>
            <person name="Dupont C.L."/>
        </authorList>
    </citation>
    <scope>NUCLEOTIDE SEQUENCE [LARGE SCALE GENOMIC DNA]</scope>
    <source>
        <strain evidence="10 11">GL24</strain>
    </source>
</reference>
<sequence length="141" mass="15430">MAERGFDRYLPSSVLITGFDIIFFWVARMIMATDNLVGKIPFKDVYFTGLIRDGQGQKMSKSKGNVLDPLDIIDGITIDDLVAKRTGDLMQPKMVEKIEKATRKEFPDGIAAHGADALRFTIAALATHGRDINCGTPAASP</sequence>
<dbReference type="Gene3D" id="3.40.50.620">
    <property type="entry name" value="HUPs"/>
    <property type="match status" value="1"/>
</dbReference>
<evidence type="ECO:0000313" key="10">
    <source>
        <dbReference type="EMBL" id="KAG1533881.1"/>
    </source>
</evidence>
<evidence type="ECO:0000256" key="7">
    <source>
        <dbReference type="ARBA" id="ARBA00029936"/>
    </source>
</evidence>
<dbReference type="GO" id="GO:0005829">
    <property type="term" value="C:cytosol"/>
    <property type="evidence" value="ECO:0007669"/>
    <property type="project" value="TreeGrafter"/>
</dbReference>
<keyword evidence="8" id="KW-0812">Transmembrane</keyword>
<dbReference type="InterPro" id="IPR014729">
    <property type="entry name" value="Rossmann-like_a/b/a_fold"/>
</dbReference>
<dbReference type="Proteomes" id="UP000740926">
    <property type="component" value="Unassembled WGS sequence"/>
</dbReference>
<keyword evidence="4" id="KW-0067">ATP-binding</keyword>
<evidence type="ECO:0000259" key="9">
    <source>
        <dbReference type="Pfam" id="PF00133"/>
    </source>
</evidence>
<name>A0A9P6XX71_9FUNG</name>
<evidence type="ECO:0000256" key="1">
    <source>
        <dbReference type="ARBA" id="ARBA00013169"/>
    </source>
</evidence>
<keyword evidence="5" id="KW-0648">Protein biosynthesis</keyword>
<keyword evidence="8" id="KW-0472">Membrane</keyword>
<comment type="caution">
    <text evidence="10">The sequence shown here is derived from an EMBL/GenBank/DDBJ whole genome shotgun (WGS) entry which is preliminary data.</text>
</comment>